<dbReference type="EMBL" id="JABFTP020000021">
    <property type="protein sequence ID" value="KAL3267846.1"/>
    <property type="molecule type" value="Genomic_DNA"/>
</dbReference>
<organism evidence="3 4">
    <name type="scientific">Cryptolaemus montrouzieri</name>
    <dbReference type="NCBI Taxonomy" id="559131"/>
    <lineage>
        <taxon>Eukaryota</taxon>
        <taxon>Metazoa</taxon>
        <taxon>Ecdysozoa</taxon>
        <taxon>Arthropoda</taxon>
        <taxon>Hexapoda</taxon>
        <taxon>Insecta</taxon>
        <taxon>Pterygota</taxon>
        <taxon>Neoptera</taxon>
        <taxon>Endopterygota</taxon>
        <taxon>Coleoptera</taxon>
        <taxon>Polyphaga</taxon>
        <taxon>Cucujiformia</taxon>
        <taxon>Coccinelloidea</taxon>
        <taxon>Coccinellidae</taxon>
        <taxon>Scymninae</taxon>
        <taxon>Scymnini</taxon>
        <taxon>Cryptolaemus</taxon>
    </lineage>
</organism>
<dbReference type="PANTHER" id="PTHR21879:SF6">
    <property type="entry name" value="OSIRIS 19, ISOFORM A"/>
    <property type="match status" value="1"/>
</dbReference>
<evidence type="ECO:0000256" key="1">
    <source>
        <dbReference type="SAM" id="Phobius"/>
    </source>
</evidence>
<dbReference type="PANTHER" id="PTHR21879">
    <property type="entry name" value="FI03362P-RELATED-RELATED"/>
    <property type="match status" value="1"/>
</dbReference>
<comment type="caution">
    <text evidence="3">The sequence shown here is derived from an EMBL/GenBank/DDBJ whole genome shotgun (WGS) entry which is preliminary data.</text>
</comment>
<keyword evidence="1" id="KW-0812">Transmembrane</keyword>
<evidence type="ECO:0000256" key="2">
    <source>
        <dbReference type="SAM" id="SignalP"/>
    </source>
</evidence>
<proteinExistence type="predicted"/>
<accession>A0ABD2MNC4</accession>
<evidence type="ECO:0000313" key="4">
    <source>
        <dbReference type="Proteomes" id="UP001516400"/>
    </source>
</evidence>
<sequence>MIRVVSGAVILVVVGCCLASEPTIDNFQLGDFLEISKNKYQPQQSARSSSVEGNVENYLKSHDVTIKFPGVGSAVTVEGRNLDKNEVNLKLSLNHGGVEARKSKLKKIIGPILIVVLLKAMTMIPLALGILGFKTWNALQLSFVSFVIAIGMAVYNLCRKVVGDHVPPPIVAAHHPWESRSNEGYADQKLVYSAYV</sequence>
<feature type="chain" id="PRO_5044816460" evidence="2">
    <location>
        <begin position="20"/>
        <end position="196"/>
    </location>
</feature>
<gene>
    <name evidence="3" type="ORF">HHI36_006987</name>
</gene>
<feature type="transmembrane region" description="Helical" evidence="1">
    <location>
        <begin position="138"/>
        <end position="157"/>
    </location>
</feature>
<name>A0ABD2MNC4_9CUCU</name>
<keyword evidence="4" id="KW-1185">Reference proteome</keyword>
<keyword evidence="1" id="KW-1133">Transmembrane helix</keyword>
<protein>
    <submittedName>
        <fullName evidence="3">Uncharacterized protein</fullName>
    </submittedName>
</protein>
<dbReference type="AlphaFoldDB" id="A0ABD2MNC4"/>
<dbReference type="InterPro" id="IPR012464">
    <property type="entry name" value="DUF1676"/>
</dbReference>
<dbReference type="Proteomes" id="UP001516400">
    <property type="component" value="Unassembled WGS sequence"/>
</dbReference>
<dbReference type="PROSITE" id="PS51257">
    <property type="entry name" value="PROKAR_LIPOPROTEIN"/>
    <property type="match status" value="1"/>
</dbReference>
<dbReference type="Pfam" id="PF07898">
    <property type="entry name" value="DUF1676"/>
    <property type="match status" value="1"/>
</dbReference>
<feature type="signal peptide" evidence="2">
    <location>
        <begin position="1"/>
        <end position="19"/>
    </location>
</feature>
<feature type="transmembrane region" description="Helical" evidence="1">
    <location>
        <begin position="108"/>
        <end position="131"/>
    </location>
</feature>
<reference evidence="3 4" key="1">
    <citation type="journal article" date="2021" name="BMC Biol.">
        <title>Horizontally acquired antibacterial genes associated with adaptive radiation of ladybird beetles.</title>
        <authorList>
            <person name="Li H.S."/>
            <person name="Tang X.F."/>
            <person name="Huang Y.H."/>
            <person name="Xu Z.Y."/>
            <person name="Chen M.L."/>
            <person name="Du X.Y."/>
            <person name="Qiu B.Y."/>
            <person name="Chen P.T."/>
            <person name="Zhang W."/>
            <person name="Slipinski A."/>
            <person name="Escalona H.E."/>
            <person name="Waterhouse R.M."/>
            <person name="Zwick A."/>
            <person name="Pang H."/>
        </authorList>
    </citation>
    <scope>NUCLEOTIDE SEQUENCE [LARGE SCALE GENOMIC DNA]</scope>
    <source>
        <strain evidence="3">SYSU2018</strain>
    </source>
</reference>
<keyword evidence="1" id="KW-0472">Membrane</keyword>
<evidence type="ECO:0000313" key="3">
    <source>
        <dbReference type="EMBL" id="KAL3267846.1"/>
    </source>
</evidence>
<keyword evidence="2" id="KW-0732">Signal</keyword>